<dbReference type="EMBL" id="CP109968">
    <property type="protein sequence ID" value="UYZ06164.1"/>
    <property type="molecule type" value="Genomic_DNA"/>
</dbReference>
<gene>
    <name evidence="1" type="ORF">CFBP5507_07790</name>
</gene>
<dbReference type="InterPro" id="IPR011050">
    <property type="entry name" value="Pectin_lyase_fold/virulence"/>
</dbReference>
<reference evidence="1" key="1">
    <citation type="submission" date="2022-10" db="EMBL/GenBank/DDBJ databases">
        <title>Complete genome sequence of Agrobacterium salinitolerans CFBP5507.</title>
        <authorList>
            <person name="Tchabashvili S."/>
            <person name="Yen H.-C."/>
            <person name="Haryono M."/>
            <person name="Lin Y.-C."/>
            <person name="Lai E.-M."/>
            <person name="Kuo C.-H."/>
        </authorList>
    </citation>
    <scope>NUCLEOTIDE SEQUENCE</scope>
    <source>
        <strain evidence="1">CFBP5507</strain>
    </source>
</reference>
<evidence type="ECO:0000313" key="2">
    <source>
        <dbReference type="Proteomes" id="UP000298735"/>
    </source>
</evidence>
<sequence>MVENPYPIPRQLRLSDILVGDGGDTYGPFDFEIFDPADVVACICPANGLRFVEVPGIVVTKVNGNTALNPLDNFTVRFPFNVESTTRYVVLSSRVAARDAGVISGTRINPDALEKEFSKIATQQQELRRDIGRAIMTDFGAPSFTLDASIDDGRTLMKAGDRLVAGPDIVAIGDRVENVKDLVEGWASDIVSQGNVPIYAARVGVPALVIPEGINAFRVNGFWSAGDGGQSLYKKVNVEPGHPGKVRSADGAWWEIADAVLNVRMFGARMDVSVVDTSAVRDAMQVAFAQKKRVVKLPGGVISFSGIDMTLYKGVSLVSDTQDSVYIVPDANGVTIFSDNNPSPAGSNFTLGPFSIMCEIDGVKRTGVTGVHAVNSNRIVLDHIKFYGCETNWFFDRGGLHRIEGCVGTGTATLKAGKVYFGSTDDALYGAVFCDVDYRIDNSGAGVQSPAVLFRRCVATKGTILTNNSDYTGDCVVIENDCQGLDLNILGVAYERSLVVHKGTGVDKAPIFNTVRLEADQNGGTSFVMLAGRQNSFDVMITSSANEPANAGLADNTGIYLFGGDVQHNRISGRVSGFFDPVGAGLVMVSTVGTEIDLSVSGCGRALVDGGGNTKCDIRGDVSEANTVAIDSGASSPFAGVGNRIHDLRGYSGASRVASPAVPASGVPITNATGHDVQVFIRGGAVNTLTVRGQGVLYASGIDVLLKPGDTLAWNGTSAPTWNWVAF</sequence>
<dbReference type="AlphaFoldDB" id="A0A4Z1R5Q8"/>
<dbReference type="Proteomes" id="UP000298735">
    <property type="component" value="Chromosome Circular"/>
</dbReference>
<name>A0A4Z1R5Q8_9HYPH</name>
<protein>
    <submittedName>
        <fullName evidence="1">Uncharacterized protein</fullName>
    </submittedName>
</protein>
<accession>A0A4Z1R5Q8</accession>
<dbReference type="RefSeq" id="WP_137410548.1">
    <property type="nucleotide sequence ID" value="NZ_CP109968.1"/>
</dbReference>
<proteinExistence type="predicted"/>
<evidence type="ECO:0000313" key="1">
    <source>
        <dbReference type="EMBL" id="UYZ06164.1"/>
    </source>
</evidence>
<dbReference type="OrthoDB" id="8404693at2"/>
<dbReference type="SUPFAM" id="SSF51126">
    <property type="entry name" value="Pectin lyase-like"/>
    <property type="match status" value="1"/>
</dbReference>
<organism evidence="1 2">
    <name type="scientific">Agrobacterium salinitolerans</name>
    <dbReference type="NCBI Taxonomy" id="1183413"/>
    <lineage>
        <taxon>Bacteria</taxon>
        <taxon>Pseudomonadati</taxon>
        <taxon>Pseudomonadota</taxon>
        <taxon>Alphaproteobacteria</taxon>
        <taxon>Hyphomicrobiales</taxon>
        <taxon>Rhizobiaceae</taxon>
        <taxon>Rhizobium/Agrobacterium group</taxon>
        <taxon>Agrobacterium</taxon>
    </lineage>
</organism>
<dbReference type="KEGG" id="asal:CFBP5507_07790"/>